<comment type="caution">
    <text evidence="1">The sequence shown here is derived from an EMBL/GenBank/DDBJ whole genome shotgun (WGS) entry which is preliminary data.</text>
</comment>
<dbReference type="AlphaFoldDB" id="F3L010"/>
<keyword evidence="2" id="KW-1185">Reference proteome</keyword>
<sequence length="229" mass="25337">MGGTLKTTNSSNEISAFIKQHKTISKVVKQQQRLLFVIDATASRQPTWDLACSLTHSLLHATDGLKGLTLKLCFYRGFEEFRQTDWLTDADILSRKMSSVRCAGGQTQIRKTLRHALSEHQSSPIRGLIFIGDAIEEPPHEIIDLAGQCGLRKLPLFLFQEGHNLGVEDTFQHMARVSSGAYARFDLGAPGRLRDLLSAVAAYAQGGYTALTQRRDDAALTLLEQLPKS</sequence>
<dbReference type="STRING" id="2518989.IMCC3088_622"/>
<gene>
    <name evidence="1" type="ORF">IMCC3088_622</name>
</gene>
<dbReference type="OrthoDB" id="5430236at2"/>
<name>F3L010_9GAMM</name>
<evidence type="ECO:0000313" key="1">
    <source>
        <dbReference type="EMBL" id="EGG30376.1"/>
    </source>
</evidence>
<protein>
    <submittedName>
        <fullName evidence="1">Uncharacterized protein</fullName>
    </submittedName>
</protein>
<organism evidence="1 2">
    <name type="scientific">Aequoribacter fuscus</name>
    <dbReference type="NCBI Taxonomy" id="2518989"/>
    <lineage>
        <taxon>Bacteria</taxon>
        <taxon>Pseudomonadati</taxon>
        <taxon>Pseudomonadota</taxon>
        <taxon>Gammaproteobacteria</taxon>
        <taxon>Cellvibrionales</taxon>
        <taxon>Halieaceae</taxon>
        <taxon>Aequoribacter</taxon>
    </lineage>
</organism>
<dbReference type="eggNOG" id="COG2304">
    <property type="taxonomic scope" value="Bacteria"/>
</dbReference>
<dbReference type="Proteomes" id="UP000005615">
    <property type="component" value="Unassembled WGS sequence"/>
</dbReference>
<dbReference type="RefSeq" id="WP_009575005.1">
    <property type="nucleotide sequence ID" value="NZ_AEIG01000016.1"/>
</dbReference>
<evidence type="ECO:0000313" key="2">
    <source>
        <dbReference type="Proteomes" id="UP000005615"/>
    </source>
</evidence>
<dbReference type="SUPFAM" id="SSF53300">
    <property type="entry name" value="vWA-like"/>
    <property type="match status" value="1"/>
</dbReference>
<proteinExistence type="predicted"/>
<dbReference type="InterPro" id="IPR036465">
    <property type="entry name" value="vWFA_dom_sf"/>
</dbReference>
<reference evidence="1 2" key="1">
    <citation type="journal article" date="2011" name="J. Bacteriol.">
        <title>Genome sequence of strain IMCC3088, a proteorhodopsin-containing marine bacterium belonging to the OM60/NOR5 clade.</title>
        <authorList>
            <person name="Jang Y."/>
            <person name="Oh H.M."/>
            <person name="Kang I."/>
            <person name="Lee K."/>
            <person name="Yang S.J."/>
            <person name="Cho J.C."/>
        </authorList>
    </citation>
    <scope>NUCLEOTIDE SEQUENCE [LARGE SCALE GENOMIC DNA]</scope>
    <source>
        <strain evidence="1 2">IMCC3088</strain>
    </source>
</reference>
<accession>F3L010</accession>
<dbReference type="EMBL" id="AEIG01000016">
    <property type="protein sequence ID" value="EGG30376.1"/>
    <property type="molecule type" value="Genomic_DNA"/>
</dbReference>